<dbReference type="InterPro" id="IPR051681">
    <property type="entry name" value="Ser/Thr_Kinases-Pseudokinases"/>
</dbReference>
<dbReference type="SMART" id="SM00220">
    <property type="entry name" value="S_TKc"/>
    <property type="match status" value="1"/>
</dbReference>
<dbReference type="Pfam" id="PF13306">
    <property type="entry name" value="LRR_5"/>
    <property type="match status" value="2"/>
</dbReference>
<gene>
    <name evidence="4" type="ORF">M9Y10_018370</name>
</gene>
<organism evidence="4 5">
    <name type="scientific">Tritrichomonas musculus</name>
    <dbReference type="NCBI Taxonomy" id="1915356"/>
    <lineage>
        <taxon>Eukaryota</taxon>
        <taxon>Metamonada</taxon>
        <taxon>Parabasalia</taxon>
        <taxon>Tritrichomonadida</taxon>
        <taxon>Tritrichomonadidae</taxon>
        <taxon>Tritrichomonas</taxon>
    </lineage>
</organism>
<dbReference type="CDD" id="cd06503">
    <property type="entry name" value="ATP-synt_Fo_b"/>
    <property type="match status" value="1"/>
</dbReference>
<feature type="domain" description="Protein kinase" evidence="3">
    <location>
        <begin position="17"/>
        <end position="284"/>
    </location>
</feature>
<keyword evidence="5" id="KW-1185">Reference proteome</keyword>
<dbReference type="SUPFAM" id="SSF56112">
    <property type="entry name" value="Protein kinase-like (PK-like)"/>
    <property type="match status" value="1"/>
</dbReference>
<keyword evidence="1" id="KW-0175">Coiled coil</keyword>
<dbReference type="Gene3D" id="1.10.510.10">
    <property type="entry name" value="Transferase(Phosphotransferase) domain 1"/>
    <property type="match status" value="1"/>
</dbReference>
<dbReference type="Proteomes" id="UP001470230">
    <property type="component" value="Unassembled WGS sequence"/>
</dbReference>
<dbReference type="PROSITE" id="PS00108">
    <property type="entry name" value="PROTEIN_KINASE_ST"/>
    <property type="match status" value="1"/>
</dbReference>
<evidence type="ECO:0000256" key="1">
    <source>
        <dbReference type="SAM" id="Coils"/>
    </source>
</evidence>
<evidence type="ECO:0000313" key="4">
    <source>
        <dbReference type="EMBL" id="KAK8850245.1"/>
    </source>
</evidence>
<dbReference type="InterPro" id="IPR000719">
    <property type="entry name" value="Prot_kinase_dom"/>
</dbReference>
<dbReference type="SUPFAM" id="SSF52058">
    <property type="entry name" value="L domain-like"/>
    <property type="match status" value="1"/>
</dbReference>
<dbReference type="EMBL" id="JAPFFF010000024">
    <property type="protein sequence ID" value="KAK8850245.1"/>
    <property type="molecule type" value="Genomic_DNA"/>
</dbReference>
<feature type="region of interest" description="Disordered" evidence="2">
    <location>
        <begin position="857"/>
        <end position="924"/>
    </location>
</feature>
<dbReference type="Gene3D" id="3.80.10.10">
    <property type="entry name" value="Ribonuclease Inhibitor"/>
    <property type="match status" value="2"/>
</dbReference>
<dbReference type="InterPro" id="IPR008271">
    <property type="entry name" value="Ser/Thr_kinase_AS"/>
</dbReference>
<evidence type="ECO:0000256" key="2">
    <source>
        <dbReference type="SAM" id="MobiDB-lite"/>
    </source>
</evidence>
<feature type="compositionally biased region" description="Basic and acidic residues" evidence="2">
    <location>
        <begin position="857"/>
        <end position="884"/>
    </location>
</feature>
<name>A0ABR2HNT8_9EUKA</name>
<dbReference type="PROSITE" id="PS50011">
    <property type="entry name" value="PROTEIN_KINASE_DOM"/>
    <property type="match status" value="1"/>
</dbReference>
<evidence type="ECO:0000259" key="3">
    <source>
        <dbReference type="PROSITE" id="PS50011"/>
    </source>
</evidence>
<dbReference type="Pfam" id="PF00069">
    <property type="entry name" value="Pkinase"/>
    <property type="match status" value="1"/>
</dbReference>
<dbReference type="InterPro" id="IPR026906">
    <property type="entry name" value="LRR_5"/>
</dbReference>
<dbReference type="PANTHER" id="PTHR44329">
    <property type="entry name" value="SERINE/THREONINE-PROTEIN KINASE TNNI3K-RELATED"/>
    <property type="match status" value="1"/>
</dbReference>
<dbReference type="InterPro" id="IPR011009">
    <property type="entry name" value="Kinase-like_dom_sf"/>
</dbReference>
<accession>A0ABR2HNT8</accession>
<protein>
    <recommendedName>
        <fullName evidence="3">Protein kinase domain-containing protein</fullName>
    </recommendedName>
</protein>
<feature type="coiled-coil region" evidence="1">
    <location>
        <begin position="433"/>
        <end position="829"/>
    </location>
</feature>
<comment type="caution">
    <text evidence="4">The sequence shown here is derived from an EMBL/GenBank/DDBJ whole genome shotgun (WGS) entry which is preliminary data.</text>
</comment>
<evidence type="ECO:0000313" key="5">
    <source>
        <dbReference type="Proteomes" id="UP001470230"/>
    </source>
</evidence>
<dbReference type="InterPro" id="IPR032675">
    <property type="entry name" value="LRR_dom_sf"/>
</dbReference>
<proteinExistence type="predicted"/>
<sequence>MLQSINFKEYEKNINNYEVVGELNNTNYSNVYLARDKSSNEQYAIKVLKPKHGDPMHEERIKREIEIMISCQHPTIAQIVGYSTTDFSGAKNTSIITKYWPKGNLSEIIEKSKKGLSELVFDNTKRQIILIGVAKAMMFLHQHRIIHRDLKLENVLINDNYEPLLTDFNLSKICDPTQSMKQSAQYGSPYTMAPEIFALKTIYGFKADVYSYGILMYMVIFDEYPFPELINEEMDENLNKKMKESDFKVKFPYSIKPSFEKLIEKCLSKDPIERPTFSEIYNALTDVNNKDSCTLEDVDDDEVNLYLDSITEINPVNDVYLLRLEFDKLRNENQTLKKFQEQVIRSNEYYKKGYDNMKNDRDQLDKRATRLEKIIQNLLPGITDENDVICIQNMIEKFVIKSGEIRIIIEGIIIETVSLQEFFNQLISKSPLLKELMNRLNSLGKLVDQLQNEQKAIGYNNNANDYEHLLSLIKELQNKVDSITLQIDDLQNRKKSMKDNGEEEDDEIMPLINQLKEKVTSLEKQNDIFNQALLDRAQKFRDETEKMRQEFKEEYSNLKQELLEENNSLREEFLEESDTLKQQILDEMKEENEKLKKNLNDENESAKQELRIEVDKIKQELIDAKNELTNKMQQYLATNEATINQINSNSNNNNDVLSMIKDLQEKINTINKENKLWKQTITSHKIEFKKQNQLLQDLLKEQKEELQNRINQIETSLKEGEINNKIQITSSSNDNNSNENNNLFALIKNMQDKLNSLSDENQKLKESLHNQTQILKEKLIRVEREAEEKVKDIEKSLHEEYENKMNDNNNSLFSILNQLQDQIRQVDEKSTQQANSLSESFNSEISRLSYKLSNEIQDLKDKQNPPKKDSPIFDSSKNKMDKKPTIAKSSSKGLTFPKLSPRNILNPMKSDIFKPKKSDNEDEDTYNEKLYQENLTNLRNYLRRVDKYADFDSCFDIQNNFMVRRLKIHSTAVDLFNKDSSLNSNVFNSMVSQFNYITVEIKYPTDWFDKMYDFLLNSSKQNKNQTMIFNLIVKDLKGVKTVLNEKKNIEIVNISDPIQTVGQETFSECSNLISINTSPSVETIEFDAFYNCQKLYSAMLSSVVTICDRSFCGCLSLNQLTIPSTTTTIGNMAFKRCISLEVVNFNPCSKLKSIGNFAFNNCDKLKIIRIPSSVVSIGDDCFKSCPCLCNVSFEYRSNLASIGENAFRSCSGLTEIEIPASTKSIGSDAFYECSSLAKMTLPSSIDTRKIGVRAIVKVVKI</sequence>
<reference evidence="4 5" key="1">
    <citation type="submission" date="2024-04" db="EMBL/GenBank/DDBJ databases">
        <title>Tritrichomonas musculus Genome.</title>
        <authorList>
            <person name="Alves-Ferreira E."/>
            <person name="Grigg M."/>
            <person name="Lorenzi H."/>
            <person name="Galac M."/>
        </authorList>
    </citation>
    <scope>NUCLEOTIDE SEQUENCE [LARGE SCALE GENOMIC DNA]</scope>
    <source>
        <strain evidence="4 5">EAF2021</strain>
    </source>
</reference>
<dbReference type="PANTHER" id="PTHR44329:SF214">
    <property type="entry name" value="PROTEIN KINASE DOMAIN-CONTAINING PROTEIN"/>
    <property type="match status" value="1"/>
</dbReference>